<dbReference type="OrthoDB" id="3183782at2759"/>
<name>A0A2R6X4Q9_MARPO</name>
<feature type="domain" description="EthD" evidence="2">
    <location>
        <begin position="17"/>
        <end position="112"/>
    </location>
</feature>
<protein>
    <recommendedName>
        <fullName evidence="2">EthD domain-containing protein</fullName>
    </recommendedName>
</protein>
<dbReference type="GO" id="GO:0016491">
    <property type="term" value="F:oxidoreductase activity"/>
    <property type="evidence" value="ECO:0007669"/>
    <property type="project" value="InterPro"/>
</dbReference>
<dbReference type="Pfam" id="PF07110">
    <property type="entry name" value="EthD"/>
    <property type="match status" value="1"/>
</dbReference>
<dbReference type="SUPFAM" id="SSF54909">
    <property type="entry name" value="Dimeric alpha+beta barrel"/>
    <property type="match status" value="1"/>
</dbReference>
<evidence type="ECO:0000313" key="4">
    <source>
        <dbReference type="Proteomes" id="UP000244005"/>
    </source>
</evidence>
<comment type="similarity">
    <text evidence="1">Belongs to the tpcK family.</text>
</comment>
<evidence type="ECO:0000313" key="3">
    <source>
        <dbReference type="EMBL" id="PTQ41091.1"/>
    </source>
</evidence>
<evidence type="ECO:0000259" key="2">
    <source>
        <dbReference type="Pfam" id="PF07110"/>
    </source>
</evidence>
<keyword evidence="4" id="KW-1185">Reference proteome</keyword>
<gene>
    <name evidence="3" type="ORF">MARPO_0036s0076</name>
</gene>
<sequence>MVRRRVVLKLTGFVKRKEGMSFEEFDHHWTNNHGPLLASLPIFKEKLIKYSQIHVRQTDMNSSLSKGLPMMMGYDGIMEAYAEKMEDFVALFESEEYKSLVIPDEERFVDRSQFKMFIGYEEIHWDRDDDKSFSS</sequence>
<reference evidence="4" key="1">
    <citation type="journal article" date="2017" name="Cell">
        <title>Insights into land plant evolution garnered from the Marchantia polymorpha genome.</title>
        <authorList>
            <person name="Bowman J.L."/>
            <person name="Kohchi T."/>
            <person name="Yamato K.T."/>
            <person name="Jenkins J."/>
            <person name="Shu S."/>
            <person name="Ishizaki K."/>
            <person name="Yamaoka S."/>
            <person name="Nishihama R."/>
            <person name="Nakamura Y."/>
            <person name="Berger F."/>
            <person name="Adam C."/>
            <person name="Aki S.S."/>
            <person name="Althoff F."/>
            <person name="Araki T."/>
            <person name="Arteaga-Vazquez M.A."/>
            <person name="Balasubrmanian S."/>
            <person name="Barry K."/>
            <person name="Bauer D."/>
            <person name="Boehm C.R."/>
            <person name="Briginshaw L."/>
            <person name="Caballero-Perez J."/>
            <person name="Catarino B."/>
            <person name="Chen F."/>
            <person name="Chiyoda S."/>
            <person name="Chovatia M."/>
            <person name="Davies K.M."/>
            <person name="Delmans M."/>
            <person name="Demura T."/>
            <person name="Dierschke T."/>
            <person name="Dolan L."/>
            <person name="Dorantes-Acosta A.E."/>
            <person name="Eklund D.M."/>
            <person name="Florent S.N."/>
            <person name="Flores-Sandoval E."/>
            <person name="Fujiyama A."/>
            <person name="Fukuzawa H."/>
            <person name="Galik B."/>
            <person name="Grimanelli D."/>
            <person name="Grimwood J."/>
            <person name="Grossniklaus U."/>
            <person name="Hamada T."/>
            <person name="Haseloff J."/>
            <person name="Hetherington A.J."/>
            <person name="Higo A."/>
            <person name="Hirakawa Y."/>
            <person name="Hundley H.N."/>
            <person name="Ikeda Y."/>
            <person name="Inoue K."/>
            <person name="Inoue S.I."/>
            <person name="Ishida S."/>
            <person name="Jia Q."/>
            <person name="Kakita M."/>
            <person name="Kanazawa T."/>
            <person name="Kawai Y."/>
            <person name="Kawashima T."/>
            <person name="Kennedy M."/>
            <person name="Kinose K."/>
            <person name="Kinoshita T."/>
            <person name="Kohara Y."/>
            <person name="Koide E."/>
            <person name="Komatsu K."/>
            <person name="Kopischke S."/>
            <person name="Kubo M."/>
            <person name="Kyozuka J."/>
            <person name="Lagercrantz U."/>
            <person name="Lin S.S."/>
            <person name="Lindquist E."/>
            <person name="Lipzen A.M."/>
            <person name="Lu C.W."/>
            <person name="De Luna E."/>
            <person name="Martienssen R.A."/>
            <person name="Minamino N."/>
            <person name="Mizutani M."/>
            <person name="Mizutani M."/>
            <person name="Mochizuki N."/>
            <person name="Monte I."/>
            <person name="Mosher R."/>
            <person name="Nagasaki H."/>
            <person name="Nakagami H."/>
            <person name="Naramoto S."/>
            <person name="Nishitani K."/>
            <person name="Ohtani M."/>
            <person name="Okamoto T."/>
            <person name="Okumura M."/>
            <person name="Phillips J."/>
            <person name="Pollak B."/>
            <person name="Reinders A."/>
            <person name="Rovekamp M."/>
            <person name="Sano R."/>
            <person name="Sawa S."/>
            <person name="Schmid M.W."/>
            <person name="Shirakawa M."/>
            <person name="Solano R."/>
            <person name="Spunde A."/>
            <person name="Suetsugu N."/>
            <person name="Sugano S."/>
            <person name="Sugiyama A."/>
            <person name="Sun R."/>
            <person name="Suzuki Y."/>
            <person name="Takenaka M."/>
            <person name="Takezawa D."/>
            <person name="Tomogane H."/>
            <person name="Tsuzuki M."/>
            <person name="Ueda T."/>
            <person name="Umeda M."/>
            <person name="Ward J.M."/>
            <person name="Watanabe Y."/>
            <person name="Yazaki K."/>
            <person name="Yokoyama R."/>
            <person name="Yoshitake Y."/>
            <person name="Yotsui I."/>
            <person name="Zachgo S."/>
            <person name="Schmutz J."/>
        </authorList>
    </citation>
    <scope>NUCLEOTIDE SEQUENCE [LARGE SCALE GENOMIC DNA]</scope>
    <source>
        <strain evidence="4">Tak-1</strain>
    </source>
</reference>
<dbReference type="InterPro" id="IPR009799">
    <property type="entry name" value="EthD_dom"/>
</dbReference>
<evidence type="ECO:0000256" key="1">
    <source>
        <dbReference type="ARBA" id="ARBA00005986"/>
    </source>
</evidence>
<proteinExistence type="inferred from homology"/>
<dbReference type="Proteomes" id="UP000244005">
    <property type="component" value="Unassembled WGS sequence"/>
</dbReference>
<dbReference type="InterPro" id="IPR011008">
    <property type="entry name" value="Dimeric_a/b-barrel"/>
</dbReference>
<dbReference type="EMBL" id="KZ772708">
    <property type="protein sequence ID" value="PTQ41091.1"/>
    <property type="molecule type" value="Genomic_DNA"/>
</dbReference>
<accession>A0A2R6X4Q9</accession>
<dbReference type="Gramene" id="Mp1g08330.1">
    <property type="protein sequence ID" value="Mp1g08330.1.cds"/>
    <property type="gene ID" value="Mp1g08330"/>
</dbReference>
<organism evidence="3 4">
    <name type="scientific">Marchantia polymorpha</name>
    <name type="common">Common liverwort</name>
    <name type="synonym">Marchantia aquatica</name>
    <dbReference type="NCBI Taxonomy" id="3197"/>
    <lineage>
        <taxon>Eukaryota</taxon>
        <taxon>Viridiplantae</taxon>
        <taxon>Streptophyta</taxon>
        <taxon>Embryophyta</taxon>
        <taxon>Marchantiophyta</taxon>
        <taxon>Marchantiopsida</taxon>
        <taxon>Marchantiidae</taxon>
        <taxon>Marchantiales</taxon>
        <taxon>Marchantiaceae</taxon>
        <taxon>Marchantia</taxon>
    </lineage>
</organism>
<dbReference type="Gene3D" id="3.30.70.100">
    <property type="match status" value="1"/>
</dbReference>
<dbReference type="AlphaFoldDB" id="A0A2R6X4Q9"/>